<dbReference type="SUPFAM" id="SSF53383">
    <property type="entry name" value="PLP-dependent transferases"/>
    <property type="match status" value="1"/>
</dbReference>
<proteinExistence type="predicted"/>
<dbReference type="PANTHER" id="PTHR42885">
    <property type="entry name" value="HISTIDINOL-PHOSPHATE AMINOTRANSFERASE-RELATED"/>
    <property type="match status" value="1"/>
</dbReference>
<evidence type="ECO:0000313" key="11">
    <source>
        <dbReference type="EMBL" id="GAA3957199.1"/>
    </source>
</evidence>
<sequence>MSERPVHGGRLNTAARQWGIPLDEWLDLSTGINPVSWPVPPLPLALWQRLPEDDDGLRDVIRRWASLPDDADSLPVAGSQAAIQALPRLRRPCRVGIPVPGYEEHAHCWAAVGHEVVPFTTNTLEQQLDQLDVVIWIQPNNPTGEVVPPQRLLHWHKHLAELGGWLIVDEAFVSSHASQSLAAHTHLPGLIILRSLGKFFGLAGVRAGAVLARPELCQQLDQLLGPWCLSGPTRYIMARALEDERWQVQTDQALQLASARLHDLLGSHGLPPAGGTSLFRYIRHEQAAPIANALARLGILVRLFEAPLALRFGLPATESQWQRLAMGLIHPEVRKLSQVFQRQT</sequence>
<evidence type="ECO:0000256" key="3">
    <source>
        <dbReference type="ARBA" id="ARBA00004953"/>
    </source>
</evidence>
<evidence type="ECO:0000256" key="4">
    <source>
        <dbReference type="ARBA" id="ARBA00012285"/>
    </source>
</evidence>
<dbReference type="InterPro" id="IPR015422">
    <property type="entry name" value="PyrdxlP-dep_Trfase_small"/>
</dbReference>
<dbReference type="Gene3D" id="3.40.640.10">
    <property type="entry name" value="Type I PLP-dependent aspartate aminotransferase-like (Major domain)"/>
    <property type="match status" value="1"/>
</dbReference>
<dbReference type="RefSeq" id="WP_344804834.1">
    <property type="nucleotide sequence ID" value="NZ_BAABBO010000007.1"/>
</dbReference>
<dbReference type="InterPro" id="IPR005860">
    <property type="entry name" value="CobD"/>
</dbReference>
<dbReference type="CDD" id="cd00609">
    <property type="entry name" value="AAT_like"/>
    <property type="match status" value="1"/>
</dbReference>
<comment type="pathway">
    <text evidence="3">Cofactor biosynthesis; adenosylcobalamin biosynthesis.</text>
</comment>
<dbReference type="InterPro" id="IPR015424">
    <property type="entry name" value="PyrdxlP-dep_Trfase"/>
</dbReference>
<keyword evidence="7" id="KW-0456">Lyase</keyword>
<organism evidence="11 12">
    <name type="scientific">Allohahella marinimesophila</name>
    <dbReference type="NCBI Taxonomy" id="1054972"/>
    <lineage>
        <taxon>Bacteria</taxon>
        <taxon>Pseudomonadati</taxon>
        <taxon>Pseudomonadota</taxon>
        <taxon>Gammaproteobacteria</taxon>
        <taxon>Oceanospirillales</taxon>
        <taxon>Hahellaceae</taxon>
        <taxon>Allohahella</taxon>
    </lineage>
</organism>
<comment type="function">
    <text evidence="2">Decarboxylates L-threonine-O-3-phosphate to yield (R)-1-amino-2-propanol O-2-phosphate, the precursor for the linkage between the nucleotide loop and the corrin ring in cobalamin.</text>
</comment>
<keyword evidence="6" id="KW-0663">Pyridoxal phosphate</keyword>
<comment type="catalytic activity">
    <reaction evidence="9">
        <text>O-phospho-L-threonine + H(+) = (R)-1-aminopropan-2-yl phosphate + CO2</text>
        <dbReference type="Rhea" id="RHEA:11492"/>
        <dbReference type="ChEBI" id="CHEBI:15378"/>
        <dbReference type="ChEBI" id="CHEBI:16526"/>
        <dbReference type="ChEBI" id="CHEBI:58563"/>
        <dbReference type="ChEBI" id="CHEBI:58675"/>
        <dbReference type="EC" id="4.1.1.81"/>
    </reaction>
</comment>
<evidence type="ECO:0000256" key="6">
    <source>
        <dbReference type="ARBA" id="ARBA00022898"/>
    </source>
</evidence>
<comment type="cofactor">
    <cofactor evidence="1">
        <name>pyridoxal 5'-phosphate</name>
        <dbReference type="ChEBI" id="CHEBI:597326"/>
    </cofactor>
</comment>
<dbReference type="EMBL" id="BAABBO010000007">
    <property type="protein sequence ID" value="GAA3957199.1"/>
    <property type="molecule type" value="Genomic_DNA"/>
</dbReference>
<keyword evidence="5" id="KW-0169">Cobalamin biosynthesis</keyword>
<evidence type="ECO:0000256" key="5">
    <source>
        <dbReference type="ARBA" id="ARBA00022573"/>
    </source>
</evidence>
<evidence type="ECO:0000313" key="12">
    <source>
        <dbReference type="Proteomes" id="UP001501337"/>
    </source>
</evidence>
<comment type="caution">
    <text evidence="11">The sequence shown here is derived from an EMBL/GenBank/DDBJ whole genome shotgun (WGS) entry which is preliminary data.</text>
</comment>
<dbReference type="NCBIfam" id="TIGR01140">
    <property type="entry name" value="L_thr_O3P_dcar"/>
    <property type="match status" value="1"/>
</dbReference>
<dbReference type="Gene3D" id="3.90.1150.10">
    <property type="entry name" value="Aspartate Aminotransferase, domain 1"/>
    <property type="match status" value="1"/>
</dbReference>
<dbReference type="Pfam" id="PF00155">
    <property type="entry name" value="Aminotran_1_2"/>
    <property type="match status" value="1"/>
</dbReference>
<evidence type="ECO:0000256" key="8">
    <source>
        <dbReference type="ARBA" id="ARBA00029996"/>
    </source>
</evidence>
<dbReference type="Proteomes" id="UP001501337">
    <property type="component" value="Unassembled WGS sequence"/>
</dbReference>
<keyword evidence="12" id="KW-1185">Reference proteome</keyword>
<evidence type="ECO:0000256" key="1">
    <source>
        <dbReference type="ARBA" id="ARBA00001933"/>
    </source>
</evidence>
<evidence type="ECO:0000259" key="10">
    <source>
        <dbReference type="Pfam" id="PF00155"/>
    </source>
</evidence>
<dbReference type="InterPro" id="IPR015421">
    <property type="entry name" value="PyrdxlP-dep_Trfase_major"/>
</dbReference>
<reference evidence="12" key="1">
    <citation type="journal article" date="2019" name="Int. J. Syst. Evol. Microbiol.">
        <title>The Global Catalogue of Microorganisms (GCM) 10K type strain sequencing project: providing services to taxonomists for standard genome sequencing and annotation.</title>
        <authorList>
            <consortium name="The Broad Institute Genomics Platform"/>
            <consortium name="The Broad Institute Genome Sequencing Center for Infectious Disease"/>
            <person name="Wu L."/>
            <person name="Ma J."/>
        </authorList>
    </citation>
    <scope>NUCLEOTIDE SEQUENCE [LARGE SCALE GENOMIC DNA]</scope>
    <source>
        <strain evidence="12">JCM 17555</strain>
    </source>
</reference>
<evidence type="ECO:0000256" key="2">
    <source>
        <dbReference type="ARBA" id="ARBA00003444"/>
    </source>
</evidence>
<accession>A0ABP7NZL1</accession>
<protein>
    <recommendedName>
        <fullName evidence="4">threonine-phosphate decarboxylase</fullName>
        <ecNumber evidence="4">4.1.1.81</ecNumber>
    </recommendedName>
    <alternativeName>
        <fullName evidence="8">L-threonine-O-3-phosphate decarboxylase</fullName>
    </alternativeName>
</protein>
<gene>
    <name evidence="11" type="primary">cobD</name>
    <name evidence="11" type="ORF">GCM10022278_14710</name>
</gene>
<evidence type="ECO:0000256" key="7">
    <source>
        <dbReference type="ARBA" id="ARBA00023239"/>
    </source>
</evidence>
<dbReference type="PANTHER" id="PTHR42885:SF1">
    <property type="entry name" value="THREONINE-PHOSPHATE DECARBOXYLASE"/>
    <property type="match status" value="1"/>
</dbReference>
<dbReference type="InterPro" id="IPR004839">
    <property type="entry name" value="Aminotransferase_I/II_large"/>
</dbReference>
<name>A0ABP7NZL1_9GAMM</name>
<evidence type="ECO:0000256" key="9">
    <source>
        <dbReference type="ARBA" id="ARBA00048531"/>
    </source>
</evidence>
<dbReference type="EC" id="4.1.1.81" evidence="4"/>
<feature type="domain" description="Aminotransferase class I/classII large" evidence="10">
    <location>
        <begin position="75"/>
        <end position="327"/>
    </location>
</feature>